<keyword evidence="2" id="KW-1185">Reference proteome</keyword>
<reference evidence="1 2" key="1">
    <citation type="submission" date="2016-10" db="EMBL/GenBank/DDBJ databases">
        <authorList>
            <person name="de Groot N.N."/>
        </authorList>
    </citation>
    <scope>NUCLEOTIDE SEQUENCE [LARGE SCALE GENOMIC DNA]</scope>
    <source>
        <strain evidence="1 2">R-24608</strain>
    </source>
</reference>
<sequence length="127" mass="14001">MAESIVSLDAIQRRATGHCQHALHHRAPRVRRAWPAVGSMTREAWHRSTNSPARHVISNLLVSITRTRSPVGNVFSLIAVRELLWKGTGAAGWVKGVGRDVFMSSVQLCCESAMTGSSFFPLKVHPF</sequence>
<dbReference type="AlphaFoldDB" id="A0A1I7KPK9"/>
<name>A0A1I7KPK9_9BURK</name>
<dbReference type="RefSeq" id="WP_139235555.1">
    <property type="nucleotide sequence ID" value="NZ_CYIG01000067.1"/>
</dbReference>
<proteinExistence type="predicted"/>
<organism evidence="1 2">
    <name type="scientific">Paenacidovorax caeni</name>
    <dbReference type="NCBI Taxonomy" id="343013"/>
    <lineage>
        <taxon>Bacteria</taxon>
        <taxon>Pseudomonadati</taxon>
        <taxon>Pseudomonadota</taxon>
        <taxon>Betaproteobacteria</taxon>
        <taxon>Burkholderiales</taxon>
        <taxon>Comamonadaceae</taxon>
        <taxon>Paenacidovorax</taxon>
    </lineage>
</organism>
<dbReference type="Proteomes" id="UP000183656">
    <property type="component" value="Unassembled WGS sequence"/>
</dbReference>
<dbReference type="EMBL" id="FPBX01000063">
    <property type="protein sequence ID" value="SFU99377.1"/>
    <property type="molecule type" value="Genomic_DNA"/>
</dbReference>
<gene>
    <name evidence="1" type="ORF">SAMN04489707_106310</name>
</gene>
<protein>
    <submittedName>
        <fullName evidence="1">Uncharacterized protein</fullName>
    </submittedName>
</protein>
<accession>A0A1I7KPK9</accession>
<evidence type="ECO:0000313" key="2">
    <source>
        <dbReference type="Proteomes" id="UP000183656"/>
    </source>
</evidence>
<dbReference type="STRING" id="343013.SAMN04489707_106310"/>
<evidence type="ECO:0000313" key="1">
    <source>
        <dbReference type="EMBL" id="SFU99377.1"/>
    </source>
</evidence>